<dbReference type="Pfam" id="PF04347">
    <property type="entry name" value="FliO"/>
    <property type="match status" value="1"/>
</dbReference>
<dbReference type="STRING" id="272558.gene:10728341"/>
<reference evidence="8 9" key="1">
    <citation type="journal article" date="2000" name="Nucleic Acids Res.">
        <title>Complete genome sequence of the alkaliphilic bacterium Bacillus halodurans and genomic sequence comparison with Bacillus subtilis.</title>
        <authorList>
            <person name="Takami H."/>
            <person name="Nakasone K."/>
            <person name="Takaki Y."/>
            <person name="Maeno G."/>
            <person name="Sasaki R."/>
            <person name="Masui N."/>
            <person name="Fuji F."/>
            <person name="Hirama C."/>
            <person name="Nakamura Y."/>
            <person name="Ogasawara N."/>
            <person name="Kuhara S."/>
            <person name="Horikoshi K."/>
        </authorList>
    </citation>
    <scope>NUCLEOTIDE SEQUENCE [LARGE SCALE GENOMIC DNA]</scope>
    <source>
        <strain evidence="9">ATCC BAA-125 / DSM 18197 / FERM 7344 / JCM 9153 / C-125</strain>
    </source>
</reference>
<dbReference type="InterPro" id="IPR022781">
    <property type="entry name" value="Flagellar_biosynth_FliO"/>
</dbReference>
<evidence type="ECO:0000256" key="5">
    <source>
        <dbReference type="RuleBase" id="RU362064"/>
    </source>
</evidence>
<dbReference type="PIR" id="C83955">
    <property type="entry name" value="C83955"/>
</dbReference>
<keyword evidence="8" id="KW-0282">Flagellum</keyword>
<gene>
    <name evidence="8" type="primary">fliZ</name>
</gene>
<protein>
    <recommendedName>
        <fullName evidence="5">Flagellar protein</fullName>
    </recommendedName>
</protein>
<evidence type="ECO:0000256" key="1">
    <source>
        <dbReference type="ARBA" id="ARBA00022475"/>
    </source>
</evidence>
<feature type="compositionally biased region" description="Basic and acidic residues" evidence="6">
    <location>
        <begin position="216"/>
        <end position="228"/>
    </location>
</feature>
<evidence type="ECO:0000313" key="8">
    <source>
        <dbReference type="EMBL" id="BAB06162.1"/>
    </source>
</evidence>
<comment type="similarity">
    <text evidence="5">Belongs to the FliO/MopB family.</text>
</comment>
<keyword evidence="5" id="KW-0975">Bacterial flagellum</keyword>
<feature type="compositionally biased region" description="Polar residues" evidence="6">
    <location>
        <begin position="205"/>
        <end position="215"/>
    </location>
</feature>
<proteinExistence type="inferred from homology"/>
<dbReference type="AlphaFoldDB" id="Q9KA47"/>
<keyword evidence="3 5" id="KW-1133">Transmembrane helix</keyword>
<evidence type="ECO:0000256" key="4">
    <source>
        <dbReference type="ARBA" id="ARBA00023136"/>
    </source>
</evidence>
<evidence type="ECO:0000313" key="9">
    <source>
        <dbReference type="Proteomes" id="UP000001258"/>
    </source>
</evidence>
<evidence type="ECO:0000256" key="3">
    <source>
        <dbReference type="ARBA" id="ARBA00022989"/>
    </source>
</evidence>
<dbReference type="NCBIfam" id="TIGR03500">
    <property type="entry name" value="FliO_TIGR"/>
    <property type="match status" value="1"/>
</dbReference>
<dbReference type="eggNOG" id="COG3190">
    <property type="taxonomic scope" value="Bacteria"/>
</dbReference>
<evidence type="ECO:0000256" key="7">
    <source>
        <dbReference type="SAM" id="SignalP"/>
    </source>
</evidence>
<dbReference type="GO" id="GO:0005886">
    <property type="term" value="C:plasma membrane"/>
    <property type="evidence" value="ECO:0007669"/>
    <property type="project" value="UniProtKB-SubCell"/>
</dbReference>
<evidence type="ECO:0000256" key="2">
    <source>
        <dbReference type="ARBA" id="ARBA00022692"/>
    </source>
</evidence>
<keyword evidence="2 5" id="KW-0812">Transmembrane</keyword>
<feature type="chain" id="PRO_5005706024" description="Flagellar protein" evidence="7">
    <location>
        <begin position="26"/>
        <end position="228"/>
    </location>
</feature>
<sequence>MTTKAISFLLMVCLFSIMSPNKGFADEVDCDSVAGSFQEACQGEASVNGSGEEPGVMEVPEEEQAFQEQNIFFLFLQMFAALAFVLFLIYVVMRFISQRSRSFKSTQALQNLGGVPLGSNRSVQLIKVGDRLFVVGVGESIQLLKEITNEQEKEELLAKQQTIYADSHAPITKAMTWVQDLTKRNRSSAKDEPLKEGQPFKQLLQKQLSDVQSTQERIRKAMREQDKS</sequence>
<comment type="subcellular location">
    <subcellularLocation>
        <location evidence="5">Cell membrane</location>
    </subcellularLocation>
    <subcellularLocation>
        <location evidence="5">Bacterial flagellum basal body</location>
    </subcellularLocation>
</comment>
<keyword evidence="7" id="KW-0732">Signal</keyword>
<feature type="region of interest" description="Disordered" evidence="6">
    <location>
        <begin position="205"/>
        <end position="228"/>
    </location>
</feature>
<keyword evidence="1 5" id="KW-1003">Cell membrane</keyword>
<feature type="transmembrane region" description="Helical" evidence="5">
    <location>
        <begin position="71"/>
        <end position="93"/>
    </location>
</feature>
<dbReference type="KEGG" id="bha:BH2443"/>
<evidence type="ECO:0000256" key="6">
    <source>
        <dbReference type="SAM" id="MobiDB-lite"/>
    </source>
</evidence>
<feature type="signal peptide" evidence="7">
    <location>
        <begin position="1"/>
        <end position="25"/>
    </location>
</feature>
<keyword evidence="8" id="KW-0966">Cell projection</keyword>
<organism evidence="8 9">
    <name type="scientific">Halalkalibacterium halodurans (strain ATCC BAA-125 / DSM 18197 / FERM 7344 / JCM 9153 / C-125)</name>
    <name type="common">Bacillus halodurans</name>
    <dbReference type="NCBI Taxonomy" id="272558"/>
    <lineage>
        <taxon>Bacteria</taxon>
        <taxon>Bacillati</taxon>
        <taxon>Bacillota</taxon>
        <taxon>Bacilli</taxon>
        <taxon>Bacillales</taxon>
        <taxon>Bacillaceae</taxon>
        <taxon>Halalkalibacterium (ex Joshi et al. 2022)</taxon>
    </lineage>
</organism>
<dbReference type="GO" id="GO:0009425">
    <property type="term" value="C:bacterial-type flagellum basal body"/>
    <property type="evidence" value="ECO:0007669"/>
    <property type="project" value="UniProtKB-SubCell"/>
</dbReference>
<keyword evidence="8" id="KW-0969">Cilium</keyword>
<keyword evidence="9" id="KW-1185">Reference proteome</keyword>
<accession>Q9KA47</accession>
<dbReference type="Proteomes" id="UP000001258">
    <property type="component" value="Chromosome"/>
</dbReference>
<dbReference type="GO" id="GO:0044781">
    <property type="term" value="P:bacterial-type flagellum organization"/>
    <property type="evidence" value="ECO:0007669"/>
    <property type="project" value="UniProtKB-UniRule"/>
</dbReference>
<dbReference type="HOGENOM" id="CLU_105734_0_0_9"/>
<name>Q9KA47_HALH5</name>
<dbReference type="EMBL" id="BA000004">
    <property type="protein sequence ID" value="BAB06162.1"/>
    <property type="molecule type" value="Genomic_DNA"/>
</dbReference>
<keyword evidence="4 5" id="KW-0472">Membrane</keyword>